<sequence>MQTIQSETGIEVTYDCDGDGPPLILLHGGMAPKEYWTPIVPYLDGYTTIIPQRPGFGTCPESLAELTADDVLNREVKYVQTLVEDIDRDPILFGHSYGALTAIEAATKVPVTAVVAYEPAILPAEYRETANLADQMQTRIEAGKPGEAIKQYIELVLHPGGIDDLDAWLSDWPVWPDCIDLADEVLRMNRAVERYQLPPSLDVTAPVLTLTGTNGPDFLRKSARDTHVALSQSRLVEFDSVSHAGPAEAPDVLSSEIETFLRAHSPRSRD</sequence>
<dbReference type="SUPFAM" id="SSF53474">
    <property type="entry name" value="alpha/beta-Hydrolases"/>
    <property type="match status" value="1"/>
</dbReference>
<dbReference type="EMBL" id="MWPH01000001">
    <property type="protein sequence ID" value="OVE85497.1"/>
    <property type="molecule type" value="Genomic_DNA"/>
</dbReference>
<dbReference type="InterPro" id="IPR029058">
    <property type="entry name" value="AB_hydrolase_fold"/>
</dbReference>
<accession>A0A202EB99</accession>
<reference evidence="2 3" key="1">
    <citation type="submission" date="2017-02" db="EMBL/GenBank/DDBJ databases">
        <title>Natronthermophilus aegyptiacus gen. nov.,sp. nov., an aerobic, extremely halophilic alkalithermophilic archaeon isolated from the athalassohaline Wadi An Natrun, Egypt.</title>
        <authorList>
            <person name="Zhao B."/>
        </authorList>
    </citation>
    <scope>NUCLEOTIDE SEQUENCE [LARGE SCALE GENOMIC DNA]</scope>
    <source>
        <strain evidence="2 3">CGMCC 1.3597</strain>
    </source>
</reference>
<evidence type="ECO:0000313" key="2">
    <source>
        <dbReference type="EMBL" id="OVE85497.1"/>
    </source>
</evidence>
<feature type="domain" description="AB hydrolase-1" evidence="1">
    <location>
        <begin position="23"/>
        <end position="253"/>
    </location>
</feature>
<organism evidence="2 3">
    <name type="scientific">Natronolimnobius baerhuensis</name>
    <dbReference type="NCBI Taxonomy" id="253108"/>
    <lineage>
        <taxon>Archaea</taxon>
        <taxon>Methanobacteriati</taxon>
        <taxon>Methanobacteriota</taxon>
        <taxon>Stenosarchaea group</taxon>
        <taxon>Halobacteria</taxon>
        <taxon>Halobacteriales</taxon>
        <taxon>Natrialbaceae</taxon>
        <taxon>Natronolimnobius</taxon>
    </lineage>
</organism>
<dbReference type="OrthoDB" id="7531at2157"/>
<dbReference type="PANTHER" id="PTHR43798">
    <property type="entry name" value="MONOACYLGLYCEROL LIPASE"/>
    <property type="match status" value="1"/>
</dbReference>
<comment type="caution">
    <text evidence="2">The sequence shown here is derived from an EMBL/GenBank/DDBJ whole genome shotgun (WGS) entry which is preliminary data.</text>
</comment>
<name>A0A202EB99_9EURY</name>
<evidence type="ECO:0000259" key="1">
    <source>
        <dbReference type="Pfam" id="PF12697"/>
    </source>
</evidence>
<evidence type="ECO:0000313" key="3">
    <source>
        <dbReference type="Proteomes" id="UP000196084"/>
    </source>
</evidence>
<dbReference type="Proteomes" id="UP000196084">
    <property type="component" value="Unassembled WGS sequence"/>
</dbReference>
<dbReference type="Pfam" id="PF12697">
    <property type="entry name" value="Abhydrolase_6"/>
    <property type="match status" value="1"/>
</dbReference>
<dbReference type="Gene3D" id="3.40.50.1820">
    <property type="entry name" value="alpha/beta hydrolase"/>
    <property type="match status" value="1"/>
</dbReference>
<proteinExistence type="predicted"/>
<dbReference type="InterPro" id="IPR000073">
    <property type="entry name" value="AB_hydrolase_1"/>
</dbReference>
<keyword evidence="3" id="KW-1185">Reference proteome</keyword>
<dbReference type="AlphaFoldDB" id="A0A202EB99"/>
<dbReference type="InterPro" id="IPR050266">
    <property type="entry name" value="AB_hydrolase_sf"/>
</dbReference>
<protein>
    <submittedName>
        <fullName evidence="2">Alpha/beta hydrolase</fullName>
    </submittedName>
</protein>
<keyword evidence="2" id="KW-0378">Hydrolase</keyword>
<dbReference type="RefSeq" id="WP_054863244.1">
    <property type="nucleotide sequence ID" value="NZ_MWPH01000001.1"/>
</dbReference>
<dbReference type="GO" id="GO:0016787">
    <property type="term" value="F:hydrolase activity"/>
    <property type="evidence" value="ECO:0007669"/>
    <property type="project" value="UniProtKB-KW"/>
</dbReference>
<gene>
    <name evidence="2" type="ORF">B2G88_01350</name>
</gene>